<dbReference type="InterPro" id="IPR036193">
    <property type="entry name" value="ADK_active_lid_dom_sf"/>
</dbReference>
<feature type="domain" description="Adenylate kinase active site lid" evidence="10">
    <location>
        <begin position="349"/>
        <end position="385"/>
    </location>
</feature>
<evidence type="ECO:0000256" key="7">
    <source>
        <dbReference type="RuleBase" id="RU003331"/>
    </source>
</evidence>
<comment type="caution">
    <text evidence="11">The sequence shown here is derived from an EMBL/GenBank/DDBJ whole genome shotgun (WGS) entry which is preliminary data.</text>
</comment>
<comment type="subcellular location">
    <subcellularLocation>
        <location evidence="5 7">Cytoplasm</location>
    </subcellularLocation>
</comment>
<dbReference type="PRINTS" id="PR00094">
    <property type="entry name" value="ADENYLTKNASE"/>
</dbReference>
<dbReference type="SUPFAM" id="SSF57774">
    <property type="entry name" value="Microbial and mitochondrial ADK, insert 'zinc finger' domain"/>
    <property type="match status" value="1"/>
</dbReference>
<comment type="similarity">
    <text evidence="5 6">Belongs to the adenylate kinase family.</text>
</comment>
<dbReference type="EMBL" id="JAVRFE010000026">
    <property type="protein sequence ID" value="MDT0458089.1"/>
    <property type="molecule type" value="Genomic_DNA"/>
</dbReference>
<feature type="binding site" evidence="5">
    <location>
        <position position="258"/>
    </location>
    <ligand>
        <name>AMP</name>
        <dbReference type="ChEBI" id="CHEBI:456215"/>
    </ligand>
</feature>
<dbReference type="RefSeq" id="WP_311625187.1">
    <property type="nucleotide sequence ID" value="NZ_JAVRFE010000026.1"/>
</dbReference>
<name>A0ABU2TAX1_9ACTN</name>
<feature type="binding site" evidence="5">
    <location>
        <position position="383"/>
    </location>
    <ligand>
        <name>AMP</name>
        <dbReference type="ChEBI" id="CHEBI:456215"/>
    </ligand>
</feature>
<evidence type="ECO:0000256" key="5">
    <source>
        <dbReference type="HAMAP-Rule" id="MF_00235"/>
    </source>
</evidence>
<sequence>MSTEEATELPDLDSLDAYRRALADFAEALVELHVNSDAPTLRQVEAGARADGRCFLSVSAISEALNGKRLPSLDFTAELVRQLTSNNGELAQERTARWRNVKRLQRRARATRQRECQPETHDDVPRERKDRSTGGTSAGAPESPASATTDAQAEAEKILADAKTHAMRVLEEAEEESRRLRSEAHTALRKIESATEIPLGELEDLLAAGRAALRERLRQRSSLRIALLGPPGAGKGTQGTYLAKELDVPKVLLGDVIRSSIARGSKFGQIAKGCIESETLMSDVLLASMIFERLAESDVRRGFLLDDFPRNLNQVDMLAEWLAARGVKMDMALLIDIPEEEALMRYEGRRICSHDRNHIFHLQHLPPKRYGICDSCGGTLTLRADDSALIVRKRYAVYREEVTKVIERHESESQLVGISGLGGVADCTRRAVDGLAMKAAQIDGLCSRRESPLTEG</sequence>
<feature type="coiled-coil region" evidence="8">
    <location>
        <begin position="163"/>
        <end position="190"/>
    </location>
</feature>
<evidence type="ECO:0000256" key="1">
    <source>
        <dbReference type="ARBA" id="ARBA00022679"/>
    </source>
</evidence>
<comment type="pathway">
    <text evidence="5">Purine metabolism; AMP biosynthesis via salvage pathway; AMP from ADP: step 1/1.</text>
</comment>
<evidence type="ECO:0000256" key="4">
    <source>
        <dbReference type="ARBA" id="ARBA00022777"/>
    </source>
</evidence>
<feature type="binding site" evidence="5">
    <location>
        <begin position="279"/>
        <end position="281"/>
    </location>
    <ligand>
        <name>AMP</name>
        <dbReference type="ChEBI" id="CHEBI:456215"/>
    </ligand>
</feature>
<feature type="binding site" evidence="5">
    <location>
        <position position="422"/>
    </location>
    <ligand>
        <name>ATP</name>
        <dbReference type="ChEBI" id="CHEBI:30616"/>
    </ligand>
</feature>
<keyword evidence="2 5" id="KW-0545">Nucleotide biosynthesis</keyword>
<comment type="function">
    <text evidence="5">Catalyzes the reversible transfer of the terminal phosphate group between ATP and AMP. Plays an important role in cellular energy homeostasis and in adenine nucleotide metabolism.</text>
</comment>
<keyword evidence="4 5" id="KW-0418">Kinase</keyword>
<dbReference type="Gene3D" id="3.40.50.300">
    <property type="entry name" value="P-loop containing nucleotide triphosphate hydrolases"/>
    <property type="match status" value="1"/>
</dbReference>
<dbReference type="PANTHER" id="PTHR23359">
    <property type="entry name" value="NUCLEOTIDE KINASE"/>
    <property type="match status" value="1"/>
</dbReference>
<evidence type="ECO:0000313" key="11">
    <source>
        <dbReference type="EMBL" id="MDT0458089.1"/>
    </source>
</evidence>
<proteinExistence type="inferred from homology"/>
<evidence type="ECO:0000256" key="8">
    <source>
        <dbReference type="SAM" id="Coils"/>
    </source>
</evidence>
<feature type="binding site" evidence="5">
    <location>
        <begin position="359"/>
        <end position="360"/>
    </location>
    <ligand>
        <name>ATP</name>
        <dbReference type="ChEBI" id="CHEBI:30616"/>
    </ligand>
</feature>
<evidence type="ECO:0000259" key="10">
    <source>
        <dbReference type="Pfam" id="PF05191"/>
    </source>
</evidence>
<accession>A0ABU2TAX1</accession>
<dbReference type="InterPro" id="IPR000850">
    <property type="entry name" value="Adenylat/UMP-CMP_kin"/>
</dbReference>
<dbReference type="InterPro" id="IPR027417">
    <property type="entry name" value="P-loop_NTPase"/>
</dbReference>
<keyword evidence="5" id="KW-0963">Cytoplasm</keyword>
<feature type="binding site" evidence="5">
    <location>
        <position position="349"/>
    </location>
    <ligand>
        <name>ATP</name>
        <dbReference type="ChEBI" id="CHEBI:30616"/>
    </ligand>
</feature>
<feature type="region of interest" description="NMP" evidence="5">
    <location>
        <begin position="252"/>
        <end position="281"/>
    </location>
</feature>
<comment type="caution">
    <text evidence="5">Lacks conserved residue(s) required for the propagation of feature annotation.</text>
</comment>
<feature type="binding site" evidence="5">
    <location>
        <begin position="232"/>
        <end position="237"/>
    </location>
    <ligand>
        <name>ATP</name>
        <dbReference type="ChEBI" id="CHEBI:30616"/>
    </ligand>
</feature>
<feature type="compositionally biased region" description="Basic and acidic residues" evidence="9">
    <location>
        <begin position="112"/>
        <end position="132"/>
    </location>
</feature>
<dbReference type="HAMAP" id="MF_00235">
    <property type="entry name" value="Adenylate_kinase_Adk"/>
    <property type="match status" value="1"/>
</dbReference>
<dbReference type="EC" id="2.7.4.3" evidence="5 7"/>
<keyword evidence="8" id="KW-0175">Coiled coil</keyword>
<gene>
    <name evidence="5" type="primary">adk</name>
    <name evidence="11" type="ORF">RM550_20500</name>
</gene>
<keyword evidence="12" id="KW-1185">Reference proteome</keyword>
<organism evidence="11 12">
    <name type="scientific">Streptomyces mooreae</name>
    <dbReference type="NCBI Taxonomy" id="3075523"/>
    <lineage>
        <taxon>Bacteria</taxon>
        <taxon>Bacillati</taxon>
        <taxon>Actinomycetota</taxon>
        <taxon>Actinomycetes</taxon>
        <taxon>Kitasatosporales</taxon>
        <taxon>Streptomycetaceae</taxon>
        <taxon>Streptomyces</taxon>
    </lineage>
</organism>
<reference evidence="11" key="1">
    <citation type="submission" date="2024-05" db="EMBL/GenBank/DDBJ databases">
        <title>30 novel species of actinomycetes from the DSMZ collection.</title>
        <authorList>
            <person name="Nouioui I."/>
        </authorList>
    </citation>
    <scope>NUCLEOTIDE SEQUENCE</scope>
    <source>
        <strain evidence="11">DSM 41527</strain>
    </source>
</reference>
<keyword evidence="1 5" id="KW-0808">Transferase</keyword>
<comment type="catalytic activity">
    <reaction evidence="5 7">
        <text>AMP + ATP = 2 ADP</text>
        <dbReference type="Rhea" id="RHEA:12973"/>
        <dbReference type="ChEBI" id="CHEBI:30616"/>
        <dbReference type="ChEBI" id="CHEBI:456215"/>
        <dbReference type="ChEBI" id="CHEBI:456216"/>
        <dbReference type="EC" id="2.7.4.3"/>
    </reaction>
</comment>
<feature type="binding site" evidence="5">
    <location>
        <position position="314"/>
    </location>
    <ligand>
        <name>AMP</name>
        <dbReference type="ChEBI" id="CHEBI:456215"/>
    </ligand>
</feature>
<comment type="domain">
    <text evidence="5">Consists of three domains, a large central CORE domain and two small peripheral domains, NMPbind and LID, which undergo movements during catalysis. The LID domain closes over the site of phosphoryl transfer upon ATP binding. Assembling and dissambling the active center during each catalytic cycle provides an effective means to prevent ATP hydrolysis.</text>
</comment>
<dbReference type="SUPFAM" id="SSF52540">
    <property type="entry name" value="P-loop containing nucleoside triphosphate hydrolases"/>
    <property type="match status" value="1"/>
</dbReference>
<dbReference type="CDD" id="cd01428">
    <property type="entry name" value="ADK"/>
    <property type="match status" value="1"/>
</dbReference>
<dbReference type="Pfam" id="PF05191">
    <property type="entry name" value="ADK_lid"/>
    <property type="match status" value="1"/>
</dbReference>
<dbReference type="GO" id="GO:0016301">
    <property type="term" value="F:kinase activity"/>
    <property type="evidence" value="ECO:0007669"/>
    <property type="project" value="UniProtKB-KW"/>
</dbReference>
<comment type="subunit">
    <text evidence="5 7">Monomer.</text>
</comment>
<dbReference type="Proteomes" id="UP001180551">
    <property type="component" value="Unassembled WGS sequence"/>
</dbReference>
<keyword evidence="3 5" id="KW-0547">Nucleotide-binding</keyword>
<dbReference type="Pfam" id="PF00406">
    <property type="entry name" value="ADK"/>
    <property type="match status" value="1"/>
</dbReference>
<evidence type="ECO:0000256" key="9">
    <source>
        <dbReference type="SAM" id="MobiDB-lite"/>
    </source>
</evidence>
<feature type="binding site" evidence="5">
    <location>
        <position position="394"/>
    </location>
    <ligand>
        <name>AMP</name>
        <dbReference type="ChEBI" id="CHEBI:456215"/>
    </ligand>
</feature>
<feature type="region of interest" description="Disordered" evidence="9">
    <location>
        <begin position="104"/>
        <end position="153"/>
    </location>
</feature>
<protein>
    <recommendedName>
        <fullName evidence="5 7">Adenylate kinase</fullName>
        <shortName evidence="5">AK</shortName>
        <ecNumber evidence="5 7">2.7.4.3</ecNumber>
    </recommendedName>
    <alternativeName>
        <fullName evidence="5">ATP-AMP transphosphorylase</fullName>
    </alternativeName>
    <alternativeName>
        <fullName evidence="5">ATP:AMP phosphotransferase</fullName>
    </alternativeName>
    <alternativeName>
        <fullName evidence="5">Adenylate monophosphate kinase</fullName>
    </alternativeName>
</protein>
<evidence type="ECO:0000256" key="3">
    <source>
        <dbReference type="ARBA" id="ARBA00022741"/>
    </source>
</evidence>
<evidence type="ECO:0000256" key="6">
    <source>
        <dbReference type="RuleBase" id="RU003330"/>
    </source>
</evidence>
<dbReference type="InterPro" id="IPR007862">
    <property type="entry name" value="Adenylate_kinase_lid-dom"/>
</dbReference>
<evidence type="ECO:0000313" key="12">
    <source>
        <dbReference type="Proteomes" id="UP001180551"/>
    </source>
</evidence>
<evidence type="ECO:0000256" key="2">
    <source>
        <dbReference type="ARBA" id="ARBA00022727"/>
    </source>
</evidence>
<keyword evidence="5 7" id="KW-0067">ATP-binding</keyword>